<sequence>MSRLGIGTSYARSHKRSQWRDVVLVRGVAVGSLLTIKTSSKSVNGAQISGRRNTAWRREEACDVVWTQSGGLDRGMRPARNTEQGAAGLIFRALEKHRGMYSYQTNIINDITSLVLEPVWLRGGKPLSTRLLLHYARDWYMGHDKRSSGSGAALSAAGDAGASNAARPAASRPSRDAAPRYSFSPDGPDAIHVGRANRATPNDPVPAPIRSLETRVPTLHHKRSGNQPSRRKSSKRKRQDPTREAEIRAMTVFTPARATTDTLATARSVKHDNKRAKTLGARAPWDSPTSDASPPMPISITSRLSSDSNYSSYRVTALDALAPRPTLKYQGSARLLPSHASVPTRSESQKKRLDAFDEETVRAHKRIDDLADDFDASELRELMERDKRRRERNRQSERDKAERRLARKAEKQKREEENARQTGTPPPENLDRGVMGREVGLGIDPPSTVVTSSKQRTSPEPMSDVEEYPQTPDKGKTRESPEPLQTFHRIDTAPRDAELSTASGNQPQASQKPQERLPAIPPAIKREGNFVPKISTSGSTFDYDKEKTSSAMEDDGTTRKDSESSNRSNRISFSTLLRWGKSRRSPSGPSSFANTSREEMGAVQAQARSTADSPAPSFTGNYLSKPASVPPKRMRSRFREDLPELPISPPESRVQSPEAEAPLPSAAEYRSPSAEPNTNPPTLRDDTPTSGHRSISIDIPQAHVSRDKMYGSHSAEPQLSMSLASVDSEGSWLSGRVGSQRSKRMSSVRDRTRSRQQDHERRADSPSNSAHDDLEITEDDYMSRLSPDPTTLHFNTRLSGEGRPSSDEDELMREGEVRWGAVGAQAQFVQRNQNRDTVRSREGLLNIDSGDEEDQEPPISPISQIAPSIEKADLQRASSVRVNRPSSVKLLKIQPRASTDDKRKSQENPNGA</sequence>
<feature type="compositionally biased region" description="Basic and acidic residues" evidence="1">
    <location>
        <begin position="747"/>
        <end position="774"/>
    </location>
</feature>
<dbReference type="Proteomes" id="UP000005426">
    <property type="component" value="Unassembled WGS sequence"/>
</dbReference>
<feature type="region of interest" description="Disordered" evidence="1">
    <location>
        <begin position="332"/>
        <end position="356"/>
    </location>
</feature>
<feature type="compositionally biased region" description="Polar residues" evidence="1">
    <location>
        <begin position="715"/>
        <end position="725"/>
    </location>
</feature>
<organism evidence="2 3">
    <name type="scientific">Hypocrea atroviridis (strain ATCC 20476 / IMI 206040)</name>
    <name type="common">Trichoderma atroviride</name>
    <dbReference type="NCBI Taxonomy" id="452589"/>
    <lineage>
        <taxon>Eukaryota</taxon>
        <taxon>Fungi</taxon>
        <taxon>Dikarya</taxon>
        <taxon>Ascomycota</taxon>
        <taxon>Pezizomycotina</taxon>
        <taxon>Sordariomycetes</taxon>
        <taxon>Hypocreomycetidae</taxon>
        <taxon>Hypocreales</taxon>
        <taxon>Hypocreaceae</taxon>
        <taxon>Trichoderma</taxon>
    </lineage>
</organism>
<feature type="compositionally biased region" description="Polar residues" evidence="1">
    <location>
        <begin position="500"/>
        <end position="512"/>
    </location>
</feature>
<feature type="compositionally biased region" description="Polar residues" evidence="1">
    <location>
        <begin position="606"/>
        <end position="622"/>
    </location>
</feature>
<feature type="compositionally biased region" description="Low complexity" evidence="1">
    <location>
        <begin position="656"/>
        <end position="668"/>
    </location>
</feature>
<dbReference type="AlphaFoldDB" id="G9NG92"/>
<name>G9NG92_HYPAI</name>
<evidence type="ECO:0000313" key="3">
    <source>
        <dbReference type="Proteomes" id="UP000005426"/>
    </source>
</evidence>
<feature type="compositionally biased region" description="Basic and acidic residues" evidence="1">
    <location>
        <begin position="488"/>
        <end position="498"/>
    </location>
</feature>
<feature type="compositionally biased region" description="Basic and acidic residues" evidence="1">
    <location>
        <begin position="393"/>
        <end position="419"/>
    </location>
</feature>
<proteinExistence type="predicted"/>
<feature type="compositionally biased region" description="Polar residues" evidence="1">
    <location>
        <begin position="788"/>
        <end position="798"/>
    </location>
</feature>
<feature type="compositionally biased region" description="Basic residues" evidence="1">
    <location>
        <begin position="218"/>
        <end position="238"/>
    </location>
</feature>
<reference evidence="2 3" key="1">
    <citation type="journal article" date="2011" name="Genome Biol.">
        <title>Comparative genome sequence analysis underscores mycoparasitism as the ancestral life style of Trichoderma.</title>
        <authorList>
            <person name="Kubicek C.P."/>
            <person name="Herrera-Estrella A."/>
            <person name="Seidl-Seiboth V."/>
            <person name="Martinez D.A."/>
            <person name="Druzhinina I.S."/>
            <person name="Thon M."/>
            <person name="Zeilinger S."/>
            <person name="Casas-Flores S."/>
            <person name="Horwitz B.A."/>
            <person name="Mukherjee P.K."/>
            <person name="Mukherjee M."/>
            <person name="Kredics L."/>
            <person name="Alcaraz L.D."/>
            <person name="Aerts A."/>
            <person name="Antal Z."/>
            <person name="Atanasova L."/>
            <person name="Cervantes-Badillo M.G."/>
            <person name="Challacombe J."/>
            <person name="Chertkov O."/>
            <person name="McCluskey K."/>
            <person name="Coulpier F."/>
            <person name="Deshpande N."/>
            <person name="von Doehren H."/>
            <person name="Ebbole D.J."/>
            <person name="Esquivel-Naranjo E.U."/>
            <person name="Fekete E."/>
            <person name="Flipphi M."/>
            <person name="Glaser F."/>
            <person name="Gomez-Rodriguez E.Y."/>
            <person name="Gruber S."/>
            <person name="Han C."/>
            <person name="Henrissat B."/>
            <person name="Hermosa R."/>
            <person name="Hernandez-Onate M."/>
            <person name="Karaffa L."/>
            <person name="Kosti I."/>
            <person name="Le Crom S."/>
            <person name="Lindquist E."/>
            <person name="Lucas S."/>
            <person name="Luebeck M."/>
            <person name="Luebeck P.S."/>
            <person name="Margeot A."/>
            <person name="Metz B."/>
            <person name="Misra M."/>
            <person name="Nevalainen H."/>
            <person name="Omann M."/>
            <person name="Packer N."/>
            <person name="Perrone G."/>
            <person name="Uresti-Rivera E.E."/>
            <person name="Salamov A."/>
            <person name="Schmoll M."/>
            <person name="Seiboth B."/>
            <person name="Shapiro H."/>
            <person name="Sukno S."/>
            <person name="Tamayo-Ramos J.A."/>
            <person name="Tisch D."/>
            <person name="Wiest A."/>
            <person name="Wilkinson H.H."/>
            <person name="Zhang M."/>
            <person name="Coutinho P.M."/>
            <person name="Kenerley C.M."/>
            <person name="Monte E."/>
            <person name="Baker S.E."/>
            <person name="Grigoriev I.V."/>
        </authorList>
    </citation>
    <scope>NUCLEOTIDE SEQUENCE [LARGE SCALE GENOMIC DNA]</scope>
    <source>
        <strain evidence="3">ATCC 20476 / IMI 206040</strain>
    </source>
</reference>
<evidence type="ECO:0000313" key="2">
    <source>
        <dbReference type="EMBL" id="EHK50304.1"/>
    </source>
</evidence>
<dbReference type="HOGENOM" id="CLU_010101_0_0_1"/>
<feature type="compositionally biased region" description="Low complexity" evidence="1">
    <location>
        <begin position="163"/>
        <end position="172"/>
    </location>
</feature>
<feature type="compositionally biased region" description="Polar residues" evidence="1">
    <location>
        <begin position="876"/>
        <end position="886"/>
    </location>
</feature>
<comment type="caution">
    <text evidence="2">The sequence shown here is derived from an EMBL/GenBank/DDBJ whole genome shotgun (WGS) entry which is preliminary data.</text>
</comment>
<dbReference type="eggNOG" id="ENOG502S7JR">
    <property type="taxonomic scope" value="Eukaryota"/>
</dbReference>
<dbReference type="OMA" id="RRADRYM"/>
<keyword evidence="3" id="KW-1185">Reference proteome</keyword>
<feature type="compositionally biased region" description="Polar residues" evidence="1">
    <location>
        <begin position="448"/>
        <end position="460"/>
    </location>
</feature>
<feature type="region of interest" description="Disordered" evidence="1">
    <location>
        <begin position="163"/>
        <end position="244"/>
    </location>
</feature>
<evidence type="ECO:0000256" key="1">
    <source>
        <dbReference type="SAM" id="MobiDB-lite"/>
    </source>
</evidence>
<feature type="compositionally biased region" description="Basic and acidic residues" evidence="1">
    <location>
        <begin position="833"/>
        <end position="842"/>
    </location>
</feature>
<accession>G9NG92</accession>
<dbReference type="EMBL" id="ABDG02000014">
    <property type="protein sequence ID" value="EHK50304.1"/>
    <property type="molecule type" value="Genomic_DNA"/>
</dbReference>
<feature type="compositionally biased region" description="Polar residues" evidence="1">
    <location>
        <begin position="565"/>
        <end position="575"/>
    </location>
</feature>
<dbReference type="OrthoDB" id="4152802at2759"/>
<feature type="region of interest" description="Disordered" evidence="1">
    <location>
        <begin position="386"/>
        <end position="912"/>
    </location>
</feature>
<protein>
    <submittedName>
        <fullName evidence="2">Uncharacterized protein</fullName>
    </submittedName>
</protein>
<gene>
    <name evidence="2" type="ORF">TRIATDRAFT_314493</name>
</gene>
<feature type="compositionally biased region" description="Basic and acidic residues" evidence="1">
    <location>
        <begin position="347"/>
        <end position="356"/>
    </location>
</feature>